<dbReference type="EMBL" id="CADCTW010000243">
    <property type="protein sequence ID" value="CAA9370324.1"/>
    <property type="molecule type" value="Genomic_DNA"/>
</dbReference>
<accession>A0A6J4MXI7</accession>
<reference evidence="1" key="1">
    <citation type="submission" date="2020-02" db="EMBL/GenBank/DDBJ databases">
        <authorList>
            <person name="Meier V. D."/>
        </authorList>
    </citation>
    <scope>NUCLEOTIDE SEQUENCE</scope>
    <source>
        <strain evidence="1">AVDCRST_MAG68</strain>
    </source>
</reference>
<dbReference type="AlphaFoldDB" id="A0A6J4MXI7"/>
<proteinExistence type="predicted"/>
<sequence length="322" mass="36434">MQDAEWFGEFLALLTEKMRARDLLRVYRGNHAGYIRGLLHRSARGPDEGETRERLFLFGVKARRYHTGGGQYPDARDYLSSVNDTSDEVLAFLFDRVAAACVHPRRRSFVGMHCSTAFLTYFENASNRDHFVRVVGSLTGRSRLRVRDYYLYFAHTAGQPGVSAGSPLVSTSMRPDTGRQFARGYQGRNLEPWVIHYFIPRPFENFAVLPWHSTNADDQVRSVGLPSPPLFGLFPAQQEVAVKGALLPHFIIGVRDLTSDQFVPNPHLFVNHGLVPDEICEHGIPIDQSRFTDTIFDTGYGGFLEAERTGDFRDFSVADRSR</sequence>
<organism evidence="1">
    <name type="scientific">uncultured Gemmatimonadota bacterium</name>
    <dbReference type="NCBI Taxonomy" id="203437"/>
    <lineage>
        <taxon>Bacteria</taxon>
        <taxon>Pseudomonadati</taxon>
        <taxon>Gemmatimonadota</taxon>
        <taxon>environmental samples</taxon>
    </lineage>
</organism>
<evidence type="ECO:0000313" key="1">
    <source>
        <dbReference type="EMBL" id="CAA9370324.1"/>
    </source>
</evidence>
<protein>
    <submittedName>
        <fullName evidence="1">Uncharacterized protein</fullName>
    </submittedName>
</protein>
<gene>
    <name evidence="1" type="ORF">AVDCRST_MAG68-5686</name>
</gene>
<name>A0A6J4MXI7_9BACT</name>